<keyword evidence="3" id="KW-1185">Reference proteome</keyword>
<dbReference type="PATRIC" id="fig|1227466.3.peg.3202"/>
<gene>
    <name evidence="2" type="ORF">C464_16047</name>
</gene>
<dbReference type="OrthoDB" id="62197at2157"/>
<proteinExistence type="predicted"/>
<dbReference type="Pfam" id="PF08378">
    <property type="entry name" value="NERD"/>
    <property type="match status" value="1"/>
</dbReference>
<dbReference type="GO" id="GO:0005524">
    <property type="term" value="F:ATP binding"/>
    <property type="evidence" value="ECO:0007669"/>
    <property type="project" value="InterPro"/>
</dbReference>
<evidence type="ECO:0000313" key="2">
    <source>
        <dbReference type="EMBL" id="ELZ43679.1"/>
    </source>
</evidence>
<keyword evidence="2" id="KW-0547">Nucleotide-binding</keyword>
<keyword evidence="2" id="KW-0347">Helicase</keyword>
<dbReference type="GO" id="GO:0043138">
    <property type="term" value="F:3'-5' DNA helicase activity"/>
    <property type="evidence" value="ECO:0007669"/>
    <property type="project" value="TreeGrafter"/>
</dbReference>
<dbReference type="GO" id="GO:0003677">
    <property type="term" value="F:DNA binding"/>
    <property type="evidence" value="ECO:0007669"/>
    <property type="project" value="InterPro"/>
</dbReference>
<keyword evidence="2" id="KW-0378">Hydrolase</keyword>
<evidence type="ECO:0000313" key="3">
    <source>
        <dbReference type="Proteomes" id="UP000011509"/>
    </source>
</evidence>
<reference evidence="2 3" key="1">
    <citation type="journal article" date="2014" name="PLoS Genet.">
        <title>Phylogenetically driven sequencing of extremely halophilic archaea reveals strategies for static and dynamic osmo-response.</title>
        <authorList>
            <person name="Becker E.A."/>
            <person name="Seitzer P.M."/>
            <person name="Tritt A."/>
            <person name="Larsen D."/>
            <person name="Krusor M."/>
            <person name="Yao A.I."/>
            <person name="Wu D."/>
            <person name="Madern D."/>
            <person name="Eisen J.A."/>
            <person name="Darling A.E."/>
            <person name="Facciotti M.T."/>
        </authorList>
    </citation>
    <scope>NUCLEOTIDE SEQUENCE [LARGE SCALE GENOMIC DNA]</scope>
    <source>
        <strain evidence="2 3">DSM 10284</strain>
    </source>
</reference>
<keyword evidence="2" id="KW-0067">ATP-binding</keyword>
<dbReference type="AlphaFoldDB" id="M0EB78"/>
<dbReference type="GO" id="GO:0000725">
    <property type="term" value="P:recombinational repair"/>
    <property type="evidence" value="ECO:0007669"/>
    <property type="project" value="TreeGrafter"/>
</dbReference>
<sequence>MEYLSASSVSESDPGGEAELKFWNRLKRAFDKDENGVLYHQYPIIQKGGNRFDRKPDFVLLHENMGLVILECKGFTIDQIDRIEGDTWILDGVTQKTASPLEQARDQGYHLQSYFQRESQLRSAGQCVVSMTPIVALPNIDRSEWEERGFTGPAAPRVITGDELGAQTLRGRLDQLPNFDPLSEDQYDAARAVLSCGQPISGSHGSPPDDPTTRGEHYDVVTTGIRELDMRQQEIGLRIPPGPQQIRGIAGSGKTVLVAMKAARMLSDPDEWAPDVETPRIALTFNTKSLYDHITSLTERYYEQFSGEQLAEADAEIDIIHGWGGVQTGDGVYYRVVNNVEGVDYRTYPDAKSAFPEVEDKLEAVSQEVLDAPKEHLPNLWDAILVDEAQDFGPKFLNMCLESLTDDNRLIWAYDEAQDLGSLEAPSPKNLFGSNDDGNVLLDLSGTYKNGPQKTYIMRKAYRSPRPLLMSAHALGMGLKRDDGPVQMITRQDGWENLGYDIDGDFRKTGSEAILTRPPENSPHPLQDNYPPEKHLTHQSFASKADEIEWVAEQIRKDIFEKGLDPEDLLVIPLSGQRRCGKSNREFVESELAHSLNAFDIELNAVWPDRNSSTANDDKEFERPGEVTLSGINRAKGNEAASIYVMGADSTMEETWRGSELHRRNELFVALTRSRAWCTVTGTTPESAFHSEVEAVLEEVQDEQPTISFNVPDTRDLDHELEEDTADLVDTGLDDFL</sequence>
<dbReference type="Proteomes" id="UP000011509">
    <property type="component" value="Unassembled WGS sequence"/>
</dbReference>
<dbReference type="SUPFAM" id="SSF52540">
    <property type="entry name" value="P-loop containing nucleoside triphosphate hydrolases"/>
    <property type="match status" value="1"/>
</dbReference>
<dbReference type="PANTHER" id="PTHR11070:SF2">
    <property type="entry name" value="ATP-DEPENDENT DNA HELICASE SRS2"/>
    <property type="match status" value="1"/>
</dbReference>
<name>M0EB78_9EURY</name>
<feature type="domain" description="NERD" evidence="1">
    <location>
        <begin position="15"/>
        <end position="120"/>
    </location>
</feature>
<dbReference type="InterPro" id="IPR027417">
    <property type="entry name" value="P-loop_NTPase"/>
</dbReference>
<evidence type="ECO:0000259" key="1">
    <source>
        <dbReference type="Pfam" id="PF08378"/>
    </source>
</evidence>
<protein>
    <submittedName>
        <fullName evidence="2">DNA/RNA helicase, superfamily I</fullName>
    </submittedName>
</protein>
<accession>M0EB78</accession>
<dbReference type="RefSeq" id="WP_006114739.1">
    <property type="nucleotide sequence ID" value="NZ_AOJL01000061.1"/>
</dbReference>
<dbReference type="EMBL" id="AOJL01000061">
    <property type="protein sequence ID" value="ELZ43679.1"/>
    <property type="molecule type" value="Genomic_DNA"/>
</dbReference>
<dbReference type="InterPro" id="IPR000212">
    <property type="entry name" value="DNA_helicase_UvrD/REP"/>
</dbReference>
<dbReference type="Gene3D" id="3.40.50.300">
    <property type="entry name" value="P-loop containing nucleotide triphosphate hydrolases"/>
    <property type="match status" value="2"/>
</dbReference>
<dbReference type="InterPro" id="IPR011528">
    <property type="entry name" value="NERD"/>
</dbReference>
<dbReference type="PANTHER" id="PTHR11070">
    <property type="entry name" value="UVRD / RECB / PCRA DNA HELICASE FAMILY MEMBER"/>
    <property type="match status" value="1"/>
</dbReference>
<dbReference type="STRING" id="1227466.C464_16047"/>
<comment type="caution">
    <text evidence="2">The sequence shown here is derived from an EMBL/GenBank/DDBJ whole genome shotgun (WGS) entry which is preliminary data.</text>
</comment>
<organism evidence="2 3">
    <name type="scientific">Halorubrum coriense DSM 10284</name>
    <dbReference type="NCBI Taxonomy" id="1227466"/>
    <lineage>
        <taxon>Archaea</taxon>
        <taxon>Methanobacteriati</taxon>
        <taxon>Methanobacteriota</taxon>
        <taxon>Stenosarchaea group</taxon>
        <taxon>Halobacteria</taxon>
        <taxon>Halobacteriales</taxon>
        <taxon>Haloferacaceae</taxon>
        <taxon>Halorubrum</taxon>
    </lineage>
</organism>